<dbReference type="AlphaFoldDB" id="A0A917AEF8"/>
<sequence>MARPDLFPQAEYVSDTRSRLAFRLLMIAVTLVFLTGLVLLSYADYRRTAARAQQQLGHFTELFEQSLTASLAVANLKMWAVIDDISLLPLRYADNIDAYYGRRLRRAVDEIEQIDSLLLMNNDGTVLWSTTEQLVGVDLSDRSYFQKAAILGRDAFTVGMPLTSRATGRRLTPIAWPVISQGGETRGVIASSLGEAYFAELLSLRGIGDGTIVEIVTSDGETAFSSVQGDLPDQEGLMTASRPLPVSDLRIDVSQTRAAVMRSYWERTAAFGTIALILYFTVLMSAIRARAKSVLLAEGLKRSEHDRMQIKAAQREFDAIFENVGDGIVVFDDSGTLHRSNLAARRFLDASEDQTAVRRLRDRIPPLSDIPNDTASFRLHLPGSKGDAGPQAIQCRVTKLNLYGAVIAYCVLEDTSAQERLAETRLSFVTSVNHELRTPLTSLSGALDLLKGRFSDALPPEALKLISMASRNTERLLVLVNDILTLQAIDQQQLSIAREPVNLGQALAEAAATNAGYGVSRNVGIAVDPLPQGDDPVLMLDPVRLQQILANLISNAVKYSPSGGTVRLGLETAGDSVSLYVADTGPGIPFAARERLFDRFTTPIHPREVQASGTGLGLAITRELVQRHGGEITVTSRAQADGVRDSGTTFHVRFNRTDTQEGHA</sequence>
<dbReference type="SUPFAM" id="SSF55874">
    <property type="entry name" value="ATPase domain of HSP90 chaperone/DNA topoisomerase II/histidine kinase"/>
    <property type="match status" value="1"/>
</dbReference>
<feature type="transmembrane region" description="Helical" evidence="7">
    <location>
        <begin position="269"/>
        <end position="287"/>
    </location>
</feature>
<dbReference type="InterPro" id="IPR003661">
    <property type="entry name" value="HisK_dim/P_dom"/>
</dbReference>
<comment type="catalytic activity">
    <reaction evidence="1">
        <text>ATP + protein L-histidine = ADP + protein N-phospho-L-histidine.</text>
        <dbReference type="EC" id="2.7.13.3"/>
    </reaction>
</comment>
<dbReference type="Pfam" id="PF02518">
    <property type="entry name" value="HATPase_c"/>
    <property type="match status" value="1"/>
</dbReference>
<dbReference type="EC" id="2.7.13.3" evidence="2"/>
<accession>A0A917AEF8</accession>
<dbReference type="InterPro" id="IPR005467">
    <property type="entry name" value="His_kinase_dom"/>
</dbReference>
<dbReference type="SMART" id="SM00387">
    <property type="entry name" value="HATPase_c"/>
    <property type="match status" value="1"/>
</dbReference>
<dbReference type="PANTHER" id="PTHR43711">
    <property type="entry name" value="TWO-COMPONENT HISTIDINE KINASE"/>
    <property type="match status" value="1"/>
</dbReference>
<dbReference type="SUPFAM" id="SSF47384">
    <property type="entry name" value="Homodimeric domain of signal transducing histidine kinase"/>
    <property type="match status" value="1"/>
</dbReference>
<keyword evidence="7" id="KW-1133">Transmembrane helix</keyword>
<comment type="caution">
    <text evidence="9">The sequence shown here is derived from an EMBL/GenBank/DDBJ whole genome shotgun (WGS) entry which is preliminary data.</text>
</comment>
<dbReference type="InterPro" id="IPR036097">
    <property type="entry name" value="HisK_dim/P_sf"/>
</dbReference>
<dbReference type="InterPro" id="IPR050736">
    <property type="entry name" value="Sensor_HK_Regulatory"/>
</dbReference>
<evidence type="ECO:0000256" key="7">
    <source>
        <dbReference type="SAM" id="Phobius"/>
    </source>
</evidence>
<dbReference type="SMART" id="SM00388">
    <property type="entry name" value="HisKA"/>
    <property type="match status" value="1"/>
</dbReference>
<dbReference type="SUPFAM" id="SSF55785">
    <property type="entry name" value="PYP-like sensor domain (PAS domain)"/>
    <property type="match status" value="1"/>
</dbReference>
<dbReference type="Gene3D" id="3.30.565.10">
    <property type="entry name" value="Histidine kinase-like ATPase, C-terminal domain"/>
    <property type="match status" value="1"/>
</dbReference>
<dbReference type="CDD" id="cd00082">
    <property type="entry name" value="HisKA"/>
    <property type="match status" value="1"/>
</dbReference>
<keyword evidence="7" id="KW-0812">Transmembrane</keyword>
<evidence type="ECO:0000256" key="5">
    <source>
        <dbReference type="ARBA" id="ARBA00022777"/>
    </source>
</evidence>
<dbReference type="InterPro" id="IPR036890">
    <property type="entry name" value="HATPase_C_sf"/>
</dbReference>
<reference evidence="10" key="1">
    <citation type="journal article" date="2019" name="Int. J. Syst. Evol. Microbiol.">
        <title>The Global Catalogue of Microorganisms (GCM) 10K type strain sequencing project: providing services to taxonomists for standard genome sequencing and annotation.</title>
        <authorList>
            <consortium name="The Broad Institute Genomics Platform"/>
            <consortium name="The Broad Institute Genome Sequencing Center for Infectious Disease"/>
            <person name="Wu L."/>
            <person name="Ma J."/>
        </authorList>
    </citation>
    <scope>NUCLEOTIDE SEQUENCE [LARGE SCALE GENOMIC DNA]</scope>
    <source>
        <strain evidence="10">CGMCC 1.12664</strain>
    </source>
</reference>
<evidence type="ECO:0000259" key="8">
    <source>
        <dbReference type="PROSITE" id="PS50109"/>
    </source>
</evidence>
<name>A0A917AEF8_9RHOB</name>
<dbReference type="GO" id="GO:0000155">
    <property type="term" value="F:phosphorelay sensor kinase activity"/>
    <property type="evidence" value="ECO:0007669"/>
    <property type="project" value="InterPro"/>
</dbReference>
<dbReference type="PRINTS" id="PR00344">
    <property type="entry name" value="BCTRLSENSOR"/>
</dbReference>
<dbReference type="CDD" id="cd12914">
    <property type="entry name" value="PDC1_DGC_like"/>
    <property type="match status" value="1"/>
</dbReference>
<dbReference type="Proteomes" id="UP000612855">
    <property type="component" value="Unassembled WGS sequence"/>
</dbReference>
<keyword evidence="5" id="KW-0418">Kinase</keyword>
<evidence type="ECO:0000256" key="1">
    <source>
        <dbReference type="ARBA" id="ARBA00000085"/>
    </source>
</evidence>
<protein>
    <recommendedName>
        <fullName evidence="2">histidine kinase</fullName>
        <ecNumber evidence="2">2.7.13.3</ecNumber>
    </recommendedName>
</protein>
<proteinExistence type="predicted"/>
<evidence type="ECO:0000256" key="3">
    <source>
        <dbReference type="ARBA" id="ARBA00022553"/>
    </source>
</evidence>
<dbReference type="PROSITE" id="PS50109">
    <property type="entry name" value="HIS_KIN"/>
    <property type="match status" value="1"/>
</dbReference>
<dbReference type="PANTHER" id="PTHR43711:SF1">
    <property type="entry name" value="HISTIDINE KINASE 1"/>
    <property type="match status" value="1"/>
</dbReference>
<dbReference type="InterPro" id="IPR004358">
    <property type="entry name" value="Sig_transdc_His_kin-like_C"/>
</dbReference>
<dbReference type="Pfam" id="PF00512">
    <property type="entry name" value="HisKA"/>
    <property type="match status" value="1"/>
</dbReference>
<dbReference type="Gene3D" id="3.30.450.20">
    <property type="entry name" value="PAS domain"/>
    <property type="match status" value="2"/>
</dbReference>
<evidence type="ECO:0000256" key="6">
    <source>
        <dbReference type="ARBA" id="ARBA00023012"/>
    </source>
</evidence>
<dbReference type="RefSeq" id="WP_188479354.1">
    <property type="nucleotide sequence ID" value="NZ_BMFJ01000002.1"/>
</dbReference>
<keyword evidence="4" id="KW-0808">Transferase</keyword>
<dbReference type="InterPro" id="IPR003594">
    <property type="entry name" value="HATPase_dom"/>
</dbReference>
<gene>
    <name evidence="9" type="ORF">GCM10011360_37590</name>
</gene>
<dbReference type="Gene3D" id="1.10.287.130">
    <property type="match status" value="1"/>
</dbReference>
<feature type="domain" description="Histidine kinase" evidence="8">
    <location>
        <begin position="431"/>
        <end position="658"/>
    </location>
</feature>
<evidence type="ECO:0000313" key="9">
    <source>
        <dbReference type="EMBL" id="GGE46842.1"/>
    </source>
</evidence>
<organism evidence="9 10">
    <name type="scientific">Primorskyibacter flagellatus</name>
    <dbReference type="NCBI Taxonomy" id="1387277"/>
    <lineage>
        <taxon>Bacteria</taxon>
        <taxon>Pseudomonadati</taxon>
        <taxon>Pseudomonadota</taxon>
        <taxon>Alphaproteobacteria</taxon>
        <taxon>Rhodobacterales</taxon>
        <taxon>Roseobacteraceae</taxon>
        <taxon>Primorskyibacter</taxon>
    </lineage>
</organism>
<evidence type="ECO:0000256" key="4">
    <source>
        <dbReference type="ARBA" id="ARBA00022679"/>
    </source>
</evidence>
<dbReference type="InterPro" id="IPR035965">
    <property type="entry name" value="PAS-like_dom_sf"/>
</dbReference>
<evidence type="ECO:0000256" key="2">
    <source>
        <dbReference type="ARBA" id="ARBA00012438"/>
    </source>
</evidence>
<evidence type="ECO:0000313" key="10">
    <source>
        <dbReference type="Proteomes" id="UP000612855"/>
    </source>
</evidence>
<keyword evidence="3" id="KW-0597">Phosphoprotein</keyword>
<feature type="transmembrane region" description="Helical" evidence="7">
    <location>
        <begin position="20"/>
        <end position="43"/>
    </location>
</feature>
<keyword evidence="6" id="KW-0902">Two-component regulatory system</keyword>
<dbReference type="CDD" id="cd00075">
    <property type="entry name" value="HATPase"/>
    <property type="match status" value="1"/>
</dbReference>
<keyword evidence="7" id="KW-0472">Membrane</keyword>
<dbReference type="EMBL" id="BMFJ01000002">
    <property type="protein sequence ID" value="GGE46842.1"/>
    <property type="molecule type" value="Genomic_DNA"/>
</dbReference>
<keyword evidence="10" id="KW-1185">Reference proteome</keyword>